<dbReference type="Proteomes" id="UP000227088">
    <property type="component" value="Unassembled WGS sequence"/>
</dbReference>
<feature type="compositionally biased region" description="Polar residues" evidence="1">
    <location>
        <begin position="24"/>
        <end position="33"/>
    </location>
</feature>
<evidence type="ECO:0000313" key="4">
    <source>
        <dbReference type="Proteomes" id="UP000227088"/>
    </source>
</evidence>
<evidence type="ECO:0000256" key="2">
    <source>
        <dbReference type="SAM" id="SignalP"/>
    </source>
</evidence>
<dbReference type="EMBL" id="MABE01000382">
    <property type="protein sequence ID" value="OUS40292.1"/>
    <property type="molecule type" value="Genomic_DNA"/>
</dbReference>
<dbReference type="Pfam" id="PF14064">
    <property type="entry name" value="HmuY"/>
    <property type="match status" value="1"/>
</dbReference>
<feature type="region of interest" description="Disordered" evidence="1">
    <location>
        <begin position="24"/>
        <end position="49"/>
    </location>
</feature>
<dbReference type="PROSITE" id="PS51257">
    <property type="entry name" value="PROKAR_LIPOPROTEIN"/>
    <property type="match status" value="1"/>
</dbReference>
<evidence type="ECO:0000256" key="1">
    <source>
        <dbReference type="SAM" id="MobiDB-lite"/>
    </source>
</evidence>
<evidence type="ECO:0000313" key="3">
    <source>
        <dbReference type="EMBL" id="OUS40292.1"/>
    </source>
</evidence>
<name>A0A1Y5HYZ2_OLEAN</name>
<feature type="signal peptide" evidence="2">
    <location>
        <begin position="1"/>
        <end position="19"/>
    </location>
</feature>
<feature type="chain" id="PRO_5013277704" description="HmuY protein" evidence="2">
    <location>
        <begin position="20"/>
        <end position="393"/>
    </location>
</feature>
<accession>A0A1Y5HYZ2</accession>
<evidence type="ECO:0008006" key="5">
    <source>
        <dbReference type="Google" id="ProtNLM"/>
    </source>
</evidence>
<organism evidence="3 4">
    <name type="scientific">Oleispira antarctica</name>
    <dbReference type="NCBI Taxonomy" id="188908"/>
    <lineage>
        <taxon>Bacteria</taxon>
        <taxon>Pseudomonadati</taxon>
        <taxon>Pseudomonadota</taxon>
        <taxon>Gammaproteobacteria</taxon>
        <taxon>Oceanospirillales</taxon>
        <taxon>Oceanospirillaceae</taxon>
        <taxon>Oleispira</taxon>
    </lineage>
</organism>
<protein>
    <recommendedName>
        <fullName evidence="5">HmuY protein</fullName>
    </recommendedName>
</protein>
<dbReference type="AlphaFoldDB" id="A0A1Y5HYZ2"/>
<comment type="caution">
    <text evidence="3">The sequence shown here is derived from an EMBL/GenBank/DDBJ whole genome shotgun (WGS) entry which is preliminary data.</text>
</comment>
<dbReference type="CDD" id="cd12105">
    <property type="entry name" value="HmuY"/>
    <property type="match status" value="2"/>
</dbReference>
<gene>
    <name evidence="3" type="ORF">A9R00_06790</name>
</gene>
<reference evidence="4" key="1">
    <citation type="journal article" date="2017" name="Proc. Natl. Acad. Sci. U.S.A.">
        <title>Simulation of Deepwater Horizon oil plume reveals substrate specialization within a complex community of hydrocarbon degraders.</title>
        <authorList>
            <person name="Hu P."/>
            <person name="Dubinsky E.A."/>
            <person name="Probst A.J."/>
            <person name="Wang J."/>
            <person name="Sieber C.M.K."/>
            <person name="Tom L.M."/>
            <person name="Gardinali P."/>
            <person name="Banfield J.F."/>
            <person name="Atlas R.M."/>
            <person name="Andersen G.L."/>
        </authorList>
    </citation>
    <scope>NUCLEOTIDE SEQUENCE [LARGE SCALE GENOMIC DNA]</scope>
</reference>
<dbReference type="InterPro" id="IPR025921">
    <property type="entry name" value="HmuY"/>
</dbReference>
<proteinExistence type="predicted"/>
<sequence>MAHMSKSPLSIAVIASAMALTACGGSSSNSNPGDQAPGNGDGNGNDGIATATQFTIDASAGGSGAGKDDPKNKFSYFSFATGTEVELLDSEAEASNAWDIAFKRNNIIVNPNNSKAALVAEQADFFNADNSPVKATYLAATAATEAPEFVAVTVDTIVDVELKADAATPALGNTWYNYDFASHVITANSENHWLIENAEKDNVSIFHVKDITTAGRSAAGYTVEFFNNSAVQGEAFVFPQVGTEFVVDFTNSAEVCFDIALNSNVDCASEIATWDLRFDSSFNIWLNGGVHGTGSASASTNPDTFAEVSKTTEVVSFAMSKDTVSGTFTDAETTWWGYGIDDSHNLWPNYRVYAVDVEGVQYKLRVLSYYAPQGSTAPAAGTSGVVTFEYEQL</sequence>
<keyword evidence="2" id="KW-0732">Signal</keyword>